<comment type="caution">
    <text evidence="3">The sequence shown here is derived from an EMBL/GenBank/DDBJ whole genome shotgun (WGS) entry which is preliminary data.</text>
</comment>
<reference evidence="3" key="1">
    <citation type="submission" date="2021-01" db="EMBL/GenBank/DDBJ databases">
        <title>Genomic Encyclopedia of Type Strains, Phase IV (KMG-IV): sequencing the most valuable type-strain genomes for metagenomic binning, comparative biology and taxonomic classification.</title>
        <authorList>
            <person name="Goeker M."/>
        </authorList>
    </citation>
    <scope>NUCLEOTIDE SEQUENCE</scope>
    <source>
        <strain evidence="3">DSM 21943</strain>
    </source>
</reference>
<comment type="similarity">
    <text evidence="1">Belongs to the azoreductase type 2 family.</text>
</comment>
<dbReference type="SUPFAM" id="SSF52218">
    <property type="entry name" value="Flavoproteins"/>
    <property type="match status" value="1"/>
</dbReference>
<proteinExistence type="inferred from homology"/>
<dbReference type="InterPro" id="IPR050712">
    <property type="entry name" value="NAD(P)H-dep_reductase"/>
</dbReference>
<name>A0ABS2SNU2_9BACI</name>
<sequence>MNTNRSIAIICGSLRKDSYNRKLMNLISEKAPDHWTVSEIQIETLPFYNADIEAEGDPESVHMLKEAIGHADGVIVVTPEYNSGTPAVLKNALDWASRPVKTTVLKQKPFAIAGASPGGAGSAHSQNQVRQTLLTLDAYTMPGPKLLVSAVHQKLNDEQTALNDEGTVRRVEKFVTSFDAWINHFN</sequence>
<dbReference type="PANTHER" id="PTHR30543">
    <property type="entry name" value="CHROMATE REDUCTASE"/>
    <property type="match status" value="1"/>
</dbReference>
<evidence type="ECO:0000259" key="2">
    <source>
        <dbReference type="Pfam" id="PF03358"/>
    </source>
</evidence>
<dbReference type="Pfam" id="PF03358">
    <property type="entry name" value="FMN_red"/>
    <property type="match status" value="1"/>
</dbReference>
<accession>A0ABS2SNU2</accession>
<evidence type="ECO:0000256" key="1">
    <source>
        <dbReference type="ARBA" id="ARBA00009428"/>
    </source>
</evidence>
<protein>
    <submittedName>
        <fullName evidence="3">Chromate reductase</fullName>
    </submittedName>
</protein>
<dbReference type="Gene3D" id="3.40.50.360">
    <property type="match status" value="1"/>
</dbReference>
<evidence type="ECO:0000313" key="3">
    <source>
        <dbReference type="EMBL" id="MBM7837194.1"/>
    </source>
</evidence>
<evidence type="ECO:0000313" key="4">
    <source>
        <dbReference type="Proteomes" id="UP001179280"/>
    </source>
</evidence>
<dbReference type="EMBL" id="JAFBCV010000001">
    <property type="protein sequence ID" value="MBM7837194.1"/>
    <property type="molecule type" value="Genomic_DNA"/>
</dbReference>
<dbReference type="PANTHER" id="PTHR30543:SF21">
    <property type="entry name" value="NAD(P)H-DEPENDENT FMN REDUCTASE LOT6"/>
    <property type="match status" value="1"/>
</dbReference>
<dbReference type="Proteomes" id="UP001179280">
    <property type="component" value="Unassembled WGS sequence"/>
</dbReference>
<feature type="domain" description="NADPH-dependent FMN reductase-like" evidence="2">
    <location>
        <begin position="7"/>
        <end position="152"/>
    </location>
</feature>
<gene>
    <name evidence="3" type="ORF">JOC54_000425</name>
</gene>
<organism evidence="3 4">
    <name type="scientific">Shouchella xiaoxiensis</name>
    <dbReference type="NCBI Taxonomy" id="766895"/>
    <lineage>
        <taxon>Bacteria</taxon>
        <taxon>Bacillati</taxon>
        <taxon>Bacillota</taxon>
        <taxon>Bacilli</taxon>
        <taxon>Bacillales</taxon>
        <taxon>Bacillaceae</taxon>
        <taxon>Shouchella</taxon>
    </lineage>
</organism>
<dbReference type="InterPro" id="IPR005025">
    <property type="entry name" value="FMN_Rdtase-like_dom"/>
</dbReference>
<dbReference type="InterPro" id="IPR029039">
    <property type="entry name" value="Flavoprotein-like_sf"/>
</dbReference>
<keyword evidence="4" id="KW-1185">Reference proteome</keyword>
<dbReference type="RefSeq" id="WP_204464065.1">
    <property type="nucleotide sequence ID" value="NZ_JAFBCV010000001.1"/>
</dbReference>